<organism evidence="4 5">
    <name type="scientific">Kitasatospora gansuensis</name>
    <dbReference type="NCBI Taxonomy" id="258050"/>
    <lineage>
        <taxon>Bacteria</taxon>
        <taxon>Bacillati</taxon>
        <taxon>Actinomycetota</taxon>
        <taxon>Actinomycetes</taxon>
        <taxon>Kitasatosporales</taxon>
        <taxon>Streptomycetaceae</taxon>
        <taxon>Kitasatospora</taxon>
    </lineage>
</organism>
<dbReference type="SUPFAM" id="SSF51735">
    <property type="entry name" value="NAD(P)-binding Rossmann-fold domains"/>
    <property type="match status" value="1"/>
</dbReference>
<feature type="domain" description="Ketoreductase" evidence="3">
    <location>
        <begin position="8"/>
        <end position="188"/>
    </location>
</feature>
<reference evidence="4 5" key="1">
    <citation type="submission" date="2020-08" db="EMBL/GenBank/DDBJ databases">
        <title>Sequencing the genomes of 1000 actinobacteria strains.</title>
        <authorList>
            <person name="Klenk H.-P."/>
        </authorList>
    </citation>
    <scope>NUCLEOTIDE SEQUENCE [LARGE SCALE GENOMIC DNA]</scope>
    <source>
        <strain evidence="4 5">DSM 44786</strain>
    </source>
</reference>
<dbReference type="EC" id="1.1.1.100" evidence="4"/>
<dbReference type="PANTHER" id="PTHR42760">
    <property type="entry name" value="SHORT-CHAIN DEHYDROGENASES/REDUCTASES FAMILY MEMBER"/>
    <property type="match status" value="1"/>
</dbReference>
<keyword evidence="5" id="KW-1185">Reference proteome</keyword>
<evidence type="ECO:0000259" key="3">
    <source>
        <dbReference type="SMART" id="SM00822"/>
    </source>
</evidence>
<dbReference type="NCBIfam" id="NF005559">
    <property type="entry name" value="PRK07231.1"/>
    <property type="match status" value="1"/>
</dbReference>
<dbReference type="PRINTS" id="PR00080">
    <property type="entry name" value="SDRFAMILY"/>
</dbReference>
<dbReference type="FunFam" id="3.40.50.720:FF:000084">
    <property type="entry name" value="Short-chain dehydrogenase reductase"/>
    <property type="match status" value="1"/>
</dbReference>
<dbReference type="AlphaFoldDB" id="A0A7W7SJG0"/>
<dbReference type="InterPro" id="IPR057326">
    <property type="entry name" value="KR_dom"/>
</dbReference>
<dbReference type="SMART" id="SM00822">
    <property type="entry name" value="PKS_KR"/>
    <property type="match status" value="1"/>
</dbReference>
<name>A0A7W7SJG0_9ACTN</name>
<evidence type="ECO:0000256" key="1">
    <source>
        <dbReference type="ARBA" id="ARBA00006484"/>
    </source>
</evidence>
<dbReference type="InterPro" id="IPR020904">
    <property type="entry name" value="Sc_DH/Rdtase_CS"/>
</dbReference>
<dbReference type="Pfam" id="PF13561">
    <property type="entry name" value="adh_short_C2"/>
    <property type="match status" value="1"/>
</dbReference>
<dbReference type="PANTHER" id="PTHR42760:SF50">
    <property type="entry name" value="SHORT-CHAIN DEHYDROGENASE-RELATED"/>
    <property type="match status" value="1"/>
</dbReference>
<accession>A0A7W7SJG0</accession>
<dbReference type="InterPro" id="IPR036291">
    <property type="entry name" value="NAD(P)-bd_dom_sf"/>
</dbReference>
<dbReference type="Proteomes" id="UP000573327">
    <property type="component" value="Unassembled WGS sequence"/>
</dbReference>
<keyword evidence="2 4" id="KW-0560">Oxidoreductase</keyword>
<protein>
    <submittedName>
        <fullName evidence="4">3-oxoacyl-[acyl-carrier protein] reductase</fullName>
        <ecNumber evidence="4">1.1.1.100</ecNumber>
    </submittedName>
</protein>
<dbReference type="RefSeq" id="WP_184923663.1">
    <property type="nucleotide sequence ID" value="NZ_JACHJR010000001.1"/>
</dbReference>
<dbReference type="PROSITE" id="PS00061">
    <property type="entry name" value="ADH_SHORT"/>
    <property type="match status" value="1"/>
</dbReference>
<evidence type="ECO:0000313" key="4">
    <source>
        <dbReference type="EMBL" id="MBB4951595.1"/>
    </source>
</evidence>
<dbReference type="GO" id="GO:0004316">
    <property type="term" value="F:3-oxoacyl-[acyl-carrier-protein] reductase (NADPH) activity"/>
    <property type="evidence" value="ECO:0007669"/>
    <property type="project" value="UniProtKB-EC"/>
</dbReference>
<dbReference type="InterPro" id="IPR002347">
    <property type="entry name" value="SDR_fam"/>
</dbReference>
<dbReference type="Gene3D" id="3.40.50.720">
    <property type="entry name" value="NAD(P)-binding Rossmann-like Domain"/>
    <property type="match status" value="1"/>
</dbReference>
<dbReference type="PRINTS" id="PR00081">
    <property type="entry name" value="GDHRDH"/>
</dbReference>
<dbReference type="EMBL" id="JACHJR010000001">
    <property type="protein sequence ID" value="MBB4951595.1"/>
    <property type="molecule type" value="Genomic_DNA"/>
</dbReference>
<gene>
    <name evidence="4" type="ORF">F4556_007130</name>
</gene>
<evidence type="ECO:0000256" key="2">
    <source>
        <dbReference type="ARBA" id="ARBA00023002"/>
    </source>
</evidence>
<evidence type="ECO:0000313" key="5">
    <source>
        <dbReference type="Proteomes" id="UP000573327"/>
    </source>
</evidence>
<proteinExistence type="inferred from homology"/>
<dbReference type="CDD" id="cd05233">
    <property type="entry name" value="SDR_c"/>
    <property type="match status" value="1"/>
</dbReference>
<sequence length="244" mass="24576">MTQQLAGKTALVTGGSRGIGAAIVRQLAAAGAAVAFTYSSSKEKAEALAGELGPQVVALPADSSDADALAAAVAATVETFGSLDILVNNAGVGRFAPLSELTLDDFDDMFSVNVRGIFAAVKAAEPHLTKGSRIINIGSVNGDVSPFPGLSIYAASKAAVSGLTRALARELGPRGITVNNVLPGPVDTDMNPADGEFADVVTPLTALGHYGTPDDIAATVVFLSSPAARYVTGSDWTVDGGMTA</sequence>
<comment type="caution">
    <text evidence="4">The sequence shown here is derived from an EMBL/GenBank/DDBJ whole genome shotgun (WGS) entry which is preliminary data.</text>
</comment>
<comment type="similarity">
    <text evidence="1">Belongs to the short-chain dehydrogenases/reductases (SDR) family.</text>
</comment>